<dbReference type="GO" id="GO:0003697">
    <property type="term" value="F:single-stranded DNA binding"/>
    <property type="evidence" value="ECO:0007669"/>
    <property type="project" value="TreeGrafter"/>
</dbReference>
<proteinExistence type="inferred from homology"/>
<evidence type="ECO:0000256" key="4">
    <source>
        <dbReference type="ARBA" id="ARBA00022763"/>
    </source>
</evidence>
<dbReference type="PROSITE" id="PS50162">
    <property type="entry name" value="RECA_2"/>
    <property type="match status" value="1"/>
</dbReference>
<evidence type="ECO:0000256" key="1">
    <source>
        <dbReference type="ARBA" id="ARBA00004123"/>
    </source>
</evidence>
<organism evidence="12">
    <name type="scientific">Naegleria gruberi</name>
    <name type="common">Amoeba</name>
    <dbReference type="NCBI Taxonomy" id="5762"/>
    <lineage>
        <taxon>Eukaryota</taxon>
        <taxon>Discoba</taxon>
        <taxon>Heterolobosea</taxon>
        <taxon>Tetramitia</taxon>
        <taxon>Eutetramitia</taxon>
        <taxon>Vahlkampfiidae</taxon>
        <taxon>Naegleria</taxon>
    </lineage>
</organism>
<evidence type="ECO:0000313" key="12">
    <source>
        <dbReference type="Proteomes" id="UP000006671"/>
    </source>
</evidence>
<dbReference type="SUPFAM" id="SSF52540">
    <property type="entry name" value="P-loop containing nucleoside triphosphate hydrolases"/>
    <property type="match status" value="1"/>
</dbReference>
<dbReference type="RefSeq" id="XP_002683580.1">
    <property type="nucleotide sequence ID" value="XM_002683534.1"/>
</dbReference>
<dbReference type="GO" id="GO:0005815">
    <property type="term" value="C:microtubule organizing center"/>
    <property type="evidence" value="ECO:0007669"/>
    <property type="project" value="TreeGrafter"/>
</dbReference>
<sequence length="405" mass="45887">MPLLSEHKNNIPRSLYILMCGSGIESVEDVVFNSAGNLTNRMQRWYNSELQNNESVVALQNQDERVVSVQEEETDNNGKYSIKSLPSNFNFNMNIVKKQVYILQEYLLGRYAPKSVSVEQMALNDGKIRVSGLNTGSGQLDSLLDGGIQCGELTEIVGFQSSGKTCLCKTVSLNTIIEKNSDTVLWISTNSSFNAREFAMMYESKSNLYNEQIRQSQATQQSQVEADEICSLVETFTKIRVLDVSTPEELKTLLIELVKLIESEQDNFYNSLRLVVIDSLAVILTSLVQSKVNSKISEKEDLSLDEIIRLMKKIARKYQIAFLYTNYTLHELDDRTVLGETCKYFSHVRLLSKKLEKQPPKEEGTFFEAHLLKSPRRSLIHPSVYFQVMSLGVVDTGNTQIPNQN</sequence>
<dbReference type="AlphaFoldDB" id="D2UYS0"/>
<dbReference type="KEGG" id="ngr:NAEGRDRAFT_45247"/>
<evidence type="ECO:0000256" key="8">
    <source>
        <dbReference type="ARBA" id="ARBA00023204"/>
    </source>
</evidence>
<dbReference type="GO" id="GO:0042148">
    <property type="term" value="P:DNA strand invasion"/>
    <property type="evidence" value="ECO:0007669"/>
    <property type="project" value="TreeGrafter"/>
</dbReference>
<dbReference type="GO" id="GO:0005657">
    <property type="term" value="C:replication fork"/>
    <property type="evidence" value="ECO:0007669"/>
    <property type="project" value="TreeGrafter"/>
</dbReference>
<dbReference type="GO" id="GO:0033063">
    <property type="term" value="C:Rad51B-Rad51C-Rad51D-XRCC2 complex"/>
    <property type="evidence" value="ECO:0007669"/>
    <property type="project" value="TreeGrafter"/>
</dbReference>
<dbReference type="PANTHER" id="PTHR46457:SF1">
    <property type="entry name" value="DNA REPAIR PROTEIN RAD51 HOMOLOG 4"/>
    <property type="match status" value="1"/>
</dbReference>
<evidence type="ECO:0000256" key="6">
    <source>
        <dbReference type="ARBA" id="ARBA00023125"/>
    </source>
</evidence>
<protein>
    <submittedName>
        <fullName evidence="11">Predicted protein</fullName>
    </submittedName>
</protein>
<accession>D2UYS0</accession>
<dbReference type="GO" id="GO:0005524">
    <property type="term" value="F:ATP binding"/>
    <property type="evidence" value="ECO:0007669"/>
    <property type="project" value="UniProtKB-KW"/>
</dbReference>
<dbReference type="GO" id="GO:0000724">
    <property type="term" value="P:double-strand break repair via homologous recombination"/>
    <property type="evidence" value="ECO:0007669"/>
    <property type="project" value="TreeGrafter"/>
</dbReference>
<keyword evidence="4" id="KW-0227">DNA damage</keyword>
<feature type="domain" description="RecA family profile 1" evidence="10">
    <location>
        <begin position="129"/>
        <end position="328"/>
    </location>
</feature>
<keyword evidence="6" id="KW-0238">DNA-binding</keyword>
<dbReference type="GO" id="GO:0000400">
    <property type="term" value="F:four-way junction DNA binding"/>
    <property type="evidence" value="ECO:0007669"/>
    <property type="project" value="TreeGrafter"/>
</dbReference>
<dbReference type="VEuPathDB" id="AmoebaDB:NAEGRDRAFT_45247"/>
<dbReference type="GO" id="GO:0007131">
    <property type="term" value="P:reciprocal meiotic recombination"/>
    <property type="evidence" value="ECO:0007669"/>
    <property type="project" value="TreeGrafter"/>
</dbReference>
<dbReference type="InterPro" id="IPR051988">
    <property type="entry name" value="HRR_RAD51_Paralog"/>
</dbReference>
<dbReference type="Pfam" id="PF03796">
    <property type="entry name" value="DnaB_C"/>
    <property type="match status" value="1"/>
</dbReference>
<evidence type="ECO:0000256" key="7">
    <source>
        <dbReference type="ARBA" id="ARBA00023172"/>
    </source>
</evidence>
<dbReference type="FunCoup" id="D2UYS0">
    <property type="interactions" value="509"/>
</dbReference>
<evidence type="ECO:0000256" key="2">
    <source>
        <dbReference type="ARBA" id="ARBA00007095"/>
    </source>
</evidence>
<dbReference type="GeneID" id="8863645"/>
<name>D2UYS0_NAEGR</name>
<dbReference type="CDD" id="cd19489">
    <property type="entry name" value="Rad51D"/>
    <property type="match status" value="1"/>
</dbReference>
<keyword evidence="9" id="KW-0539">Nucleus</keyword>
<keyword evidence="5" id="KW-0067">ATP-binding</keyword>
<dbReference type="InParanoid" id="D2UYS0"/>
<evidence type="ECO:0000313" key="11">
    <source>
        <dbReference type="EMBL" id="EFC50836.1"/>
    </source>
</evidence>
<evidence type="ECO:0000259" key="10">
    <source>
        <dbReference type="PROSITE" id="PS50162"/>
    </source>
</evidence>
<reference evidence="11 12" key="1">
    <citation type="journal article" date="2010" name="Cell">
        <title>The genome of Naegleria gruberi illuminates early eukaryotic versatility.</title>
        <authorList>
            <person name="Fritz-Laylin L.K."/>
            <person name="Prochnik S.E."/>
            <person name="Ginger M.L."/>
            <person name="Dacks J.B."/>
            <person name="Carpenter M.L."/>
            <person name="Field M.C."/>
            <person name="Kuo A."/>
            <person name="Paredez A."/>
            <person name="Chapman J."/>
            <person name="Pham J."/>
            <person name="Shu S."/>
            <person name="Neupane R."/>
            <person name="Cipriano M."/>
            <person name="Mancuso J."/>
            <person name="Tu H."/>
            <person name="Salamov A."/>
            <person name="Lindquist E."/>
            <person name="Shapiro H."/>
            <person name="Lucas S."/>
            <person name="Grigoriev I.V."/>
            <person name="Cande W.Z."/>
            <person name="Fulton C."/>
            <person name="Rokhsar D.S."/>
            <person name="Dawson S.C."/>
        </authorList>
    </citation>
    <scope>NUCLEOTIDE SEQUENCE [LARGE SCALE GENOMIC DNA]</scope>
    <source>
        <strain evidence="11 12">NEG-M</strain>
    </source>
</reference>
<dbReference type="eggNOG" id="KOG1433">
    <property type="taxonomic scope" value="Eukaryota"/>
</dbReference>
<dbReference type="PANTHER" id="PTHR46457">
    <property type="entry name" value="DNA REPAIR PROTEIN RAD51 HOMOLOG 4"/>
    <property type="match status" value="1"/>
</dbReference>
<dbReference type="EMBL" id="GG738845">
    <property type="protein sequence ID" value="EFC50836.1"/>
    <property type="molecule type" value="Genomic_DNA"/>
</dbReference>
<dbReference type="GO" id="GO:0140664">
    <property type="term" value="F:ATP-dependent DNA damage sensor activity"/>
    <property type="evidence" value="ECO:0007669"/>
    <property type="project" value="InterPro"/>
</dbReference>
<evidence type="ECO:0000256" key="9">
    <source>
        <dbReference type="ARBA" id="ARBA00023242"/>
    </source>
</evidence>
<dbReference type="OrthoDB" id="336321at2759"/>
<keyword evidence="8" id="KW-0234">DNA repair</keyword>
<dbReference type="Gene3D" id="3.40.50.300">
    <property type="entry name" value="P-loop containing nucleotide triphosphate hydrolases"/>
    <property type="match status" value="1"/>
</dbReference>
<dbReference type="InterPro" id="IPR047323">
    <property type="entry name" value="Rad51D_C"/>
</dbReference>
<dbReference type="InterPro" id="IPR020588">
    <property type="entry name" value="RecA_ATP-bd"/>
</dbReference>
<comment type="similarity">
    <text evidence="2">Belongs to the RecA family. RAD51 subfamily.</text>
</comment>
<dbReference type="InterPro" id="IPR027417">
    <property type="entry name" value="P-loop_NTPase"/>
</dbReference>
<evidence type="ECO:0000256" key="5">
    <source>
        <dbReference type="ARBA" id="ARBA00022840"/>
    </source>
</evidence>
<evidence type="ECO:0000256" key="3">
    <source>
        <dbReference type="ARBA" id="ARBA00022741"/>
    </source>
</evidence>
<dbReference type="GO" id="GO:0000723">
    <property type="term" value="P:telomere maintenance"/>
    <property type="evidence" value="ECO:0007669"/>
    <property type="project" value="TreeGrafter"/>
</dbReference>
<keyword evidence="3" id="KW-0547">Nucleotide-binding</keyword>
<gene>
    <name evidence="11" type="ORF">NAEGRDRAFT_45247</name>
</gene>
<dbReference type="OMA" id="FLYTNYT"/>
<keyword evidence="12" id="KW-1185">Reference proteome</keyword>
<keyword evidence="7" id="KW-0233">DNA recombination</keyword>
<dbReference type="InterPro" id="IPR007694">
    <property type="entry name" value="DNA_helicase_DnaB-like_C"/>
</dbReference>
<dbReference type="Proteomes" id="UP000006671">
    <property type="component" value="Unassembled WGS sequence"/>
</dbReference>
<comment type="subcellular location">
    <subcellularLocation>
        <location evidence="1">Nucleus</location>
    </subcellularLocation>
</comment>